<feature type="compositionally biased region" description="Basic residues" evidence="4">
    <location>
        <begin position="717"/>
        <end position="736"/>
    </location>
</feature>
<comment type="caution">
    <text evidence="6">The sequence shown here is derived from an EMBL/GenBank/DDBJ whole genome shotgun (WGS) entry which is preliminary data.</text>
</comment>
<dbReference type="PROSITE" id="PS50088">
    <property type="entry name" value="ANK_REPEAT"/>
    <property type="match status" value="1"/>
</dbReference>
<dbReference type="OrthoDB" id="1577640at2759"/>
<feature type="repeat" description="ANK" evidence="3">
    <location>
        <begin position="1124"/>
        <end position="1156"/>
    </location>
</feature>
<feature type="compositionally biased region" description="Polar residues" evidence="4">
    <location>
        <begin position="574"/>
        <end position="587"/>
    </location>
</feature>
<organism evidence="6 7">
    <name type="scientific">Halteria grandinella</name>
    <dbReference type="NCBI Taxonomy" id="5974"/>
    <lineage>
        <taxon>Eukaryota</taxon>
        <taxon>Sar</taxon>
        <taxon>Alveolata</taxon>
        <taxon>Ciliophora</taxon>
        <taxon>Intramacronucleata</taxon>
        <taxon>Spirotrichea</taxon>
        <taxon>Stichotrichia</taxon>
        <taxon>Sporadotrichida</taxon>
        <taxon>Halteriidae</taxon>
        <taxon>Halteria</taxon>
    </lineage>
</organism>
<evidence type="ECO:0000256" key="5">
    <source>
        <dbReference type="SAM" id="Phobius"/>
    </source>
</evidence>
<dbReference type="EMBL" id="RRYP01016684">
    <property type="protein sequence ID" value="TNV74722.1"/>
    <property type="molecule type" value="Genomic_DNA"/>
</dbReference>
<feature type="compositionally biased region" description="Low complexity" evidence="4">
    <location>
        <begin position="224"/>
        <end position="238"/>
    </location>
</feature>
<keyword evidence="2 3" id="KW-0040">ANK repeat</keyword>
<evidence type="ECO:0000256" key="2">
    <source>
        <dbReference type="ARBA" id="ARBA00023043"/>
    </source>
</evidence>
<dbReference type="Proteomes" id="UP000785679">
    <property type="component" value="Unassembled WGS sequence"/>
</dbReference>
<dbReference type="Gene3D" id="1.25.40.20">
    <property type="entry name" value="Ankyrin repeat-containing domain"/>
    <property type="match status" value="2"/>
</dbReference>
<feature type="region of interest" description="Disordered" evidence="4">
    <location>
        <begin position="686"/>
        <end position="776"/>
    </location>
</feature>
<keyword evidence="1" id="KW-0677">Repeat</keyword>
<feature type="region of interest" description="Disordered" evidence="4">
    <location>
        <begin position="567"/>
        <end position="598"/>
    </location>
</feature>
<evidence type="ECO:0000313" key="7">
    <source>
        <dbReference type="Proteomes" id="UP000785679"/>
    </source>
</evidence>
<accession>A0A8J8NG63</accession>
<feature type="transmembrane region" description="Helical" evidence="5">
    <location>
        <begin position="268"/>
        <end position="288"/>
    </location>
</feature>
<keyword evidence="5" id="KW-0812">Transmembrane</keyword>
<evidence type="ECO:0000256" key="4">
    <source>
        <dbReference type="SAM" id="MobiDB-lite"/>
    </source>
</evidence>
<keyword evidence="5" id="KW-1133">Transmembrane helix</keyword>
<dbReference type="SMART" id="SM00248">
    <property type="entry name" value="ANK"/>
    <property type="match status" value="4"/>
</dbReference>
<dbReference type="SUPFAM" id="SSF48403">
    <property type="entry name" value="Ankyrin repeat"/>
    <property type="match status" value="1"/>
</dbReference>
<evidence type="ECO:0000313" key="6">
    <source>
        <dbReference type="EMBL" id="TNV74722.1"/>
    </source>
</evidence>
<gene>
    <name evidence="6" type="ORF">FGO68_gene12398</name>
</gene>
<dbReference type="InterPro" id="IPR051165">
    <property type="entry name" value="Multifunctional_ANK_Repeat"/>
</dbReference>
<dbReference type="Pfam" id="PF12796">
    <property type="entry name" value="Ank_2"/>
    <property type="match status" value="2"/>
</dbReference>
<dbReference type="InterPro" id="IPR002110">
    <property type="entry name" value="Ankyrin_rpt"/>
</dbReference>
<dbReference type="PROSITE" id="PS50297">
    <property type="entry name" value="ANK_REP_REGION"/>
    <property type="match status" value="1"/>
</dbReference>
<dbReference type="PANTHER" id="PTHR24123:SF33">
    <property type="entry name" value="PROTEIN HOS4"/>
    <property type="match status" value="1"/>
</dbReference>
<sequence>MFAETKDKYIVPINLIVKIYPEVSGQIVLIGLLQRVSAFTEMKEAPQEYRGLEVNYMLASNIGLISNVTRGMYYQLGISSKFFDYSPDALLSQISAEKICGELLDPANSEIFEHEGMVVQFNTKNIMQFVETEKLSHEELQVIQQKLGECNVFVQLKRFVFNPHLSDQTVNLFRLIVLRNGTLLGTDSPHDLRGKQSNYKTSFTNQFGEESQIRSRVSSDDDGIGNQSMSSQSSASGSIQAFNSMVRDFKKGLNERTMPSSLKSMNRIIFIILLLIIIMGVVVLNELVSETERLELKNIKNYYSEKRRLLFVQTVIFIRSYLGTPNSLSSKTYSITSLNEIIARATYVRRLIMEKQQQMQDIHNVLIQDRTSEDEDEKLVKAFEYQDVGLLTVDSSNHIIQYFQPYVVGMNAFLSEINLLNDTDMSTQYLEDDLLFSPPRADPNITFKPTTLIQKQTFRLLTNGIRFLRERTDQSADYVKDVQSKTKMSTESLLIMLLVSIGVTVLSLVVLFYMFIQVEKLQGEILGIYMYLKRSDIINVQQQAIMYLKDIVEGSFIAQITPSEMRSSREKKAQNQQASGLNQTSIQPRAAIEESKENPAFAKGKTLKRRVVVVVNEDDQFGKSTGTGGSYAPNKNLKETVTQGISYADLKDTDIYVLMQRKANEEIKAIQEQPRLDEQRRYMMQPVDEEEEHQPVKTDRQNGQKEKEKIEFMEKRFRIKSIGKSGKKSKDKHSKKSGIGGVAGPEEFFDQKRKNSKKKEEMSEISSDSSHSSFEHKQQKLHALQAALENGQRRSSVVELNEAQVFALKQQQFKQTFSTNKGGRKLVTVLLSLLIVAYFMQAYFLHLSFIDEMKYMQATLPIFLDRFRYMMLIYGLYRERVGGNNSLATFEWVDGYGYNPDAYYNDLSMKNELQLVDQKQTYRESIAEIVDFMKNIDSNNFCPHIIQDSMDSLDLELSKANQVSSVSGKIQDYQGIISSVFKACNAAKRGDIDTLKYLYENNIIDLNLGTYDQTGPLYFAVRTNQIKVVKYLVEVAGVYINKVDRWGGTALDYAIAGSEVESYLVSFNATKKLAAGSALPVMAPKALNMTDDQVRMYYAVQYNDLTSVKKLDAQGISVNVKDFESRTPLHVAASEGYLAIVKYLIARNGQLSAVDTRGNDPRKDALREKRAEVYDLLNSVKTNYIIKEQCTIFNNGLYMNGVQTAIGNYHKKFYDLMVVINSTNDFYQRMSIIRIDRFLKVIPPGFKSLQQAIFSEYFQSNELYFSRTIRILVDKITTRLLSSSLSTLSLWWQWYCSSGVDLL</sequence>
<dbReference type="PANTHER" id="PTHR24123">
    <property type="entry name" value="ANKYRIN REPEAT-CONTAINING"/>
    <property type="match status" value="1"/>
</dbReference>
<evidence type="ECO:0000256" key="1">
    <source>
        <dbReference type="ARBA" id="ARBA00022737"/>
    </source>
</evidence>
<feature type="compositionally biased region" description="Basic and acidic residues" evidence="4">
    <location>
        <begin position="693"/>
        <end position="716"/>
    </location>
</feature>
<keyword evidence="5" id="KW-0472">Membrane</keyword>
<name>A0A8J8NG63_HALGN</name>
<feature type="compositionally biased region" description="Basic and acidic residues" evidence="4">
    <location>
        <begin position="749"/>
        <end position="762"/>
    </location>
</feature>
<evidence type="ECO:0000256" key="3">
    <source>
        <dbReference type="PROSITE-ProRule" id="PRU00023"/>
    </source>
</evidence>
<proteinExistence type="predicted"/>
<feature type="transmembrane region" description="Helical" evidence="5">
    <location>
        <begin position="493"/>
        <end position="516"/>
    </location>
</feature>
<dbReference type="InterPro" id="IPR036770">
    <property type="entry name" value="Ankyrin_rpt-contain_sf"/>
</dbReference>
<feature type="region of interest" description="Disordered" evidence="4">
    <location>
        <begin position="207"/>
        <end position="238"/>
    </location>
</feature>
<protein>
    <submittedName>
        <fullName evidence="6">Uncharacterized protein</fullName>
    </submittedName>
</protein>
<keyword evidence="7" id="KW-1185">Reference proteome</keyword>
<reference evidence="6" key="1">
    <citation type="submission" date="2019-06" db="EMBL/GenBank/DDBJ databases">
        <authorList>
            <person name="Zheng W."/>
        </authorList>
    </citation>
    <scope>NUCLEOTIDE SEQUENCE</scope>
    <source>
        <strain evidence="6">QDHG01</strain>
    </source>
</reference>